<dbReference type="OrthoDB" id="10012075at2759"/>
<dbReference type="PANTHER" id="PTHR12231:SF253">
    <property type="entry name" value="DPR-INTERACTING PROTEIN ETA, ISOFORM B-RELATED"/>
    <property type="match status" value="1"/>
</dbReference>
<evidence type="ECO:0000313" key="14">
    <source>
        <dbReference type="Proteomes" id="UP000887116"/>
    </source>
</evidence>
<feature type="domain" description="Ig-like" evidence="12">
    <location>
        <begin position="23"/>
        <end position="108"/>
    </location>
</feature>
<evidence type="ECO:0000256" key="7">
    <source>
        <dbReference type="ARBA" id="ARBA00023180"/>
    </source>
</evidence>
<keyword evidence="7" id="KW-0325">Glycoprotein</keyword>
<dbReference type="InterPro" id="IPR007110">
    <property type="entry name" value="Ig-like_dom"/>
</dbReference>
<evidence type="ECO:0000256" key="5">
    <source>
        <dbReference type="ARBA" id="ARBA00023136"/>
    </source>
</evidence>
<keyword evidence="8" id="KW-0393">Immunoglobulin domain</keyword>
<keyword evidence="4" id="KW-0677">Repeat</keyword>
<protein>
    <recommendedName>
        <fullName evidence="12">Ig-like domain-containing protein</fullName>
    </recommendedName>
</protein>
<evidence type="ECO:0000256" key="6">
    <source>
        <dbReference type="ARBA" id="ARBA00023157"/>
    </source>
</evidence>
<dbReference type="EMBL" id="BMAO01021105">
    <property type="protein sequence ID" value="GFQ71866.1"/>
    <property type="molecule type" value="Genomic_DNA"/>
</dbReference>
<evidence type="ECO:0000256" key="2">
    <source>
        <dbReference type="ARBA" id="ARBA00022475"/>
    </source>
</evidence>
<dbReference type="Pfam" id="PF13927">
    <property type="entry name" value="Ig_3"/>
    <property type="match status" value="2"/>
</dbReference>
<comment type="subcellular location">
    <subcellularLocation>
        <location evidence="1">Cell membrane</location>
    </subcellularLocation>
</comment>
<dbReference type="AlphaFoldDB" id="A0A8X6KFW9"/>
<dbReference type="InterPro" id="IPR003599">
    <property type="entry name" value="Ig_sub"/>
</dbReference>
<dbReference type="InterPro" id="IPR003598">
    <property type="entry name" value="Ig_sub2"/>
</dbReference>
<keyword evidence="6" id="KW-1015">Disulfide bond</keyword>
<feature type="compositionally biased region" description="Polar residues" evidence="9">
    <location>
        <begin position="363"/>
        <end position="379"/>
    </location>
</feature>
<evidence type="ECO:0000256" key="1">
    <source>
        <dbReference type="ARBA" id="ARBA00004236"/>
    </source>
</evidence>
<gene>
    <name evidence="13" type="primary">Opcml</name>
    <name evidence="13" type="ORF">TNCT_115491</name>
</gene>
<feature type="chain" id="PRO_5036450552" description="Ig-like domain-containing protein" evidence="11">
    <location>
        <begin position="20"/>
        <end position="441"/>
    </location>
</feature>
<sequence>MEAFIIDFIINSFFFTASAASEPYFAEPIPNTTATVGREAILKCTIENLDTFKVAWIKVDTQTLLTLDTHVISRDRRLKITNSNKRQWYLHIKDVSVLDRGYYMCQINTEPMISQDGFLDVMVPPSIVEADTSTDTVVEERAKVSLRCSASGYPPPQVSWRREKSKDINLGSVGNTKNIVQRVEGEYLNLTQVTREDMGAYLCIAKNGVPPSVSKRILLQVNFSPKIKVANQMVYAVGGSEAVLGCNLEASPRPLTSWIRHDDVVLINNHKFEIIEKEEDSYKIIMQLKIRNVSDNDFGHYKCLAKNTFGDKEGFVRLIEQITTTTTAMSTIPYRVFIPIQRVVTESHTSEGTTIDKKEYGAPTTNSLRDESQVVSSEKQLGPGKVESRLEDETQQRRTVDQRPKNAKKSTSGSNKSFLVPCLVLYAAVSFNLISNYLLRV</sequence>
<dbReference type="Proteomes" id="UP000887116">
    <property type="component" value="Unassembled WGS sequence"/>
</dbReference>
<feature type="domain" description="Ig-like" evidence="12">
    <location>
        <begin position="225"/>
        <end position="323"/>
    </location>
</feature>
<feature type="transmembrane region" description="Helical" evidence="10">
    <location>
        <begin position="418"/>
        <end position="439"/>
    </location>
</feature>
<evidence type="ECO:0000313" key="13">
    <source>
        <dbReference type="EMBL" id="GFQ71866.1"/>
    </source>
</evidence>
<evidence type="ECO:0000256" key="11">
    <source>
        <dbReference type="SAM" id="SignalP"/>
    </source>
</evidence>
<feature type="region of interest" description="Disordered" evidence="9">
    <location>
        <begin position="348"/>
        <end position="413"/>
    </location>
</feature>
<organism evidence="13 14">
    <name type="scientific">Trichonephila clavata</name>
    <name type="common">Joro spider</name>
    <name type="synonym">Nephila clavata</name>
    <dbReference type="NCBI Taxonomy" id="2740835"/>
    <lineage>
        <taxon>Eukaryota</taxon>
        <taxon>Metazoa</taxon>
        <taxon>Ecdysozoa</taxon>
        <taxon>Arthropoda</taxon>
        <taxon>Chelicerata</taxon>
        <taxon>Arachnida</taxon>
        <taxon>Araneae</taxon>
        <taxon>Araneomorphae</taxon>
        <taxon>Entelegynae</taxon>
        <taxon>Araneoidea</taxon>
        <taxon>Nephilidae</taxon>
        <taxon>Trichonephila</taxon>
    </lineage>
</organism>
<feature type="compositionally biased region" description="Basic and acidic residues" evidence="9">
    <location>
        <begin position="386"/>
        <end position="404"/>
    </location>
</feature>
<dbReference type="InterPro" id="IPR013098">
    <property type="entry name" value="Ig_I-set"/>
</dbReference>
<feature type="domain" description="Ig-like" evidence="12">
    <location>
        <begin position="125"/>
        <end position="214"/>
    </location>
</feature>
<dbReference type="InterPro" id="IPR051170">
    <property type="entry name" value="Neural/epithelial_adhesion"/>
</dbReference>
<dbReference type="GO" id="GO:0005886">
    <property type="term" value="C:plasma membrane"/>
    <property type="evidence" value="ECO:0007669"/>
    <property type="project" value="UniProtKB-SubCell"/>
</dbReference>
<evidence type="ECO:0000256" key="9">
    <source>
        <dbReference type="SAM" id="MobiDB-lite"/>
    </source>
</evidence>
<reference evidence="13" key="1">
    <citation type="submission" date="2020-07" db="EMBL/GenBank/DDBJ databases">
        <title>Multicomponent nature underlies the extraordinary mechanical properties of spider dragline silk.</title>
        <authorList>
            <person name="Kono N."/>
            <person name="Nakamura H."/>
            <person name="Mori M."/>
            <person name="Yoshida Y."/>
            <person name="Ohtoshi R."/>
            <person name="Malay A.D."/>
            <person name="Moran D.A.P."/>
            <person name="Tomita M."/>
            <person name="Numata K."/>
            <person name="Arakawa K."/>
        </authorList>
    </citation>
    <scope>NUCLEOTIDE SEQUENCE</scope>
</reference>
<keyword evidence="14" id="KW-1185">Reference proteome</keyword>
<keyword evidence="2" id="KW-1003">Cell membrane</keyword>
<dbReference type="PROSITE" id="PS50835">
    <property type="entry name" value="IG_LIKE"/>
    <property type="match status" value="3"/>
</dbReference>
<keyword evidence="3 11" id="KW-0732">Signal</keyword>
<dbReference type="GO" id="GO:0043005">
    <property type="term" value="C:neuron projection"/>
    <property type="evidence" value="ECO:0007669"/>
    <property type="project" value="TreeGrafter"/>
</dbReference>
<feature type="signal peptide" evidence="11">
    <location>
        <begin position="1"/>
        <end position="19"/>
    </location>
</feature>
<evidence type="ECO:0000256" key="4">
    <source>
        <dbReference type="ARBA" id="ARBA00022737"/>
    </source>
</evidence>
<proteinExistence type="predicted"/>
<name>A0A8X6KFW9_TRICU</name>
<dbReference type="SMART" id="SM00409">
    <property type="entry name" value="IG"/>
    <property type="match status" value="3"/>
</dbReference>
<accession>A0A8X6KFW9</accession>
<dbReference type="InterPro" id="IPR036179">
    <property type="entry name" value="Ig-like_dom_sf"/>
</dbReference>
<dbReference type="PANTHER" id="PTHR12231">
    <property type="entry name" value="CTX-RELATED TYPE I TRANSMEMBRANE PROTEIN"/>
    <property type="match status" value="1"/>
</dbReference>
<evidence type="ECO:0000256" key="8">
    <source>
        <dbReference type="ARBA" id="ARBA00023319"/>
    </source>
</evidence>
<keyword evidence="10" id="KW-0812">Transmembrane</keyword>
<evidence type="ECO:0000256" key="3">
    <source>
        <dbReference type="ARBA" id="ARBA00022729"/>
    </source>
</evidence>
<dbReference type="Pfam" id="PF07679">
    <property type="entry name" value="I-set"/>
    <property type="match status" value="1"/>
</dbReference>
<evidence type="ECO:0000256" key="10">
    <source>
        <dbReference type="SAM" id="Phobius"/>
    </source>
</evidence>
<dbReference type="Gene3D" id="2.60.40.10">
    <property type="entry name" value="Immunoglobulins"/>
    <property type="match status" value="3"/>
</dbReference>
<dbReference type="FunFam" id="2.60.40.10:FF:000328">
    <property type="entry name" value="CLUMA_CG000981, isoform A"/>
    <property type="match status" value="1"/>
</dbReference>
<dbReference type="SUPFAM" id="SSF48726">
    <property type="entry name" value="Immunoglobulin"/>
    <property type="match status" value="3"/>
</dbReference>
<dbReference type="InterPro" id="IPR013783">
    <property type="entry name" value="Ig-like_fold"/>
</dbReference>
<keyword evidence="10" id="KW-1133">Transmembrane helix</keyword>
<comment type="caution">
    <text evidence="13">The sequence shown here is derived from an EMBL/GenBank/DDBJ whole genome shotgun (WGS) entry which is preliminary data.</text>
</comment>
<dbReference type="SMART" id="SM00408">
    <property type="entry name" value="IGc2"/>
    <property type="match status" value="3"/>
</dbReference>
<evidence type="ECO:0000259" key="12">
    <source>
        <dbReference type="PROSITE" id="PS50835"/>
    </source>
</evidence>
<keyword evidence="5 10" id="KW-0472">Membrane</keyword>